<dbReference type="AlphaFoldDB" id="A0A0D0DBN1"/>
<reference evidence="3" key="2">
    <citation type="submission" date="2015-01" db="EMBL/GenBank/DDBJ databases">
        <title>Evolutionary Origins and Diversification of the Mycorrhizal Mutualists.</title>
        <authorList>
            <consortium name="DOE Joint Genome Institute"/>
            <consortium name="Mycorrhizal Genomics Consortium"/>
            <person name="Kohler A."/>
            <person name="Kuo A."/>
            <person name="Nagy L.G."/>
            <person name="Floudas D."/>
            <person name="Copeland A."/>
            <person name="Barry K.W."/>
            <person name="Cichocki N."/>
            <person name="Veneault-Fourrey C."/>
            <person name="LaButti K."/>
            <person name="Lindquist E.A."/>
            <person name="Lipzen A."/>
            <person name="Lundell T."/>
            <person name="Morin E."/>
            <person name="Murat C."/>
            <person name="Riley R."/>
            <person name="Ohm R."/>
            <person name="Sun H."/>
            <person name="Tunlid A."/>
            <person name="Henrissat B."/>
            <person name="Grigoriev I.V."/>
            <person name="Hibbett D.S."/>
            <person name="Martin F."/>
        </authorList>
    </citation>
    <scope>NUCLEOTIDE SEQUENCE [LARGE SCALE GENOMIC DNA]</scope>
    <source>
        <strain evidence="3">Ve08.2h10</strain>
    </source>
</reference>
<dbReference type="EMBL" id="KN825792">
    <property type="protein sequence ID" value="KIK81476.1"/>
    <property type="molecule type" value="Genomic_DNA"/>
</dbReference>
<feature type="region of interest" description="Disordered" evidence="1">
    <location>
        <begin position="167"/>
        <end position="193"/>
    </location>
</feature>
<feature type="compositionally biased region" description="Low complexity" evidence="1">
    <location>
        <begin position="179"/>
        <end position="189"/>
    </location>
</feature>
<gene>
    <name evidence="2" type="ORF">PAXRUDRAFT_756687</name>
</gene>
<organism evidence="2 3">
    <name type="scientific">Paxillus rubicundulus Ve08.2h10</name>
    <dbReference type="NCBI Taxonomy" id="930991"/>
    <lineage>
        <taxon>Eukaryota</taxon>
        <taxon>Fungi</taxon>
        <taxon>Dikarya</taxon>
        <taxon>Basidiomycota</taxon>
        <taxon>Agaricomycotina</taxon>
        <taxon>Agaricomycetes</taxon>
        <taxon>Agaricomycetidae</taxon>
        <taxon>Boletales</taxon>
        <taxon>Paxilineae</taxon>
        <taxon>Paxillaceae</taxon>
        <taxon>Paxillus</taxon>
    </lineage>
</organism>
<dbReference type="HOGENOM" id="CLU_1138329_0_0_1"/>
<evidence type="ECO:0000256" key="1">
    <source>
        <dbReference type="SAM" id="MobiDB-lite"/>
    </source>
</evidence>
<evidence type="ECO:0000313" key="2">
    <source>
        <dbReference type="EMBL" id="KIK81476.1"/>
    </source>
</evidence>
<proteinExistence type="predicted"/>
<name>A0A0D0DBN1_9AGAM</name>
<evidence type="ECO:0000313" key="3">
    <source>
        <dbReference type="Proteomes" id="UP000054538"/>
    </source>
</evidence>
<dbReference type="InParanoid" id="A0A0D0DBN1"/>
<keyword evidence="3" id="KW-1185">Reference proteome</keyword>
<accession>A0A0D0DBN1</accession>
<sequence length="244" mass="26790">MIPAQLMSLAVPFAIIPHDYRNVSQACPCTSQHALTHPDTSRPLPPSPNPVCTCPKSQNDDTLPSLLHHLPGHHAPHQSLRHHVHAVGRGPRFSKLEEQSTVYPDAQGGSFAPIPYSVGEGGGVLRIYIDTSRTESRLQTTDARTPHLPSQSTHVQAFRPFLPHLYDRRHQAPHGPSQARQARSLPSPRSRARTSDGLCRVIRGFFLPQVVDRDLVGGLLLDHVVQESVYKGDGGFVPWVVALA</sequence>
<dbReference type="Proteomes" id="UP000054538">
    <property type="component" value="Unassembled WGS sequence"/>
</dbReference>
<protein>
    <submittedName>
        <fullName evidence="2">Uncharacterized protein</fullName>
    </submittedName>
</protein>
<reference evidence="2 3" key="1">
    <citation type="submission" date="2014-04" db="EMBL/GenBank/DDBJ databases">
        <authorList>
            <consortium name="DOE Joint Genome Institute"/>
            <person name="Kuo A."/>
            <person name="Kohler A."/>
            <person name="Jargeat P."/>
            <person name="Nagy L.G."/>
            <person name="Floudas D."/>
            <person name="Copeland A."/>
            <person name="Barry K.W."/>
            <person name="Cichocki N."/>
            <person name="Veneault-Fourrey C."/>
            <person name="LaButti K."/>
            <person name="Lindquist E.A."/>
            <person name="Lipzen A."/>
            <person name="Lundell T."/>
            <person name="Morin E."/>
            <person name="Murat C."/>
            <person name="Sun H."/>
            <person name="Tunlid A."/>
            <person name="Henrissat B."/>
            <person name="Grigoriev I.V."/>
            <person name="Hibbett D.S."/>
            <person name="Martin F."/>
            <person name="Nordberg H.P."/>
            <person name="Cantor M.N."/>
            <person name="Hua S.X."/>
        </authorList>
    </citation>
    <scope>NUCLEOTIDE SEQUENCE [LARGE SCALE GENOMIC DNA]</scope>
    <source>
        <strain evidence="2 3">Ve08.2h10</strain>
    </source>
</reference>